<keyword evidence="7" id="KW-1185">Reference proteome</keyword>
<dbReference type="Proteomes" id="UP000007364">
    <property type="component" value="Unassembled WGS sequence"/>
</dbReference>
<keyword evidence="3 4" id="KW-0472">Membrane</keyword>
<organism evidence="6 7">
    <name type="scientific">Galbibacter marinus</name>
    <dbReference type="NCBI Taxonomy" id="555500"/>
    <lineage>
        <taxon>Bacteria</taxon>
        <taxon>Pseudomonadati</taxon>
        <taxon>Bacteroidota</taxon>
        <taxon>Flavobacteriia</taxon>
        <taxon>Flavobacteriales</taxon>
        <taxon>Flavobacteriaceae</taxon>
        <taxon>Galbibacter</taxon>
    </lineage>
</organism>
<dbReference type="Gene3D" id="1.20.1250.20">
    <property type="entry name" value="MFS general substrate transporter like domains"/>
    <property type="match status" value="2"/>
</dbReference>
<sequence length="407" mass="44274">MNVQKKTNQATAYSILIGISFAHLLNDSIQSLIPAIYPLLKDEFTLSFAQIGLIQLTFQFTASILQPFVGAYTDKHPQPYSIAFGMFLSLAGLVYIAFASDYTGILLSAALIGAGSSVFHPESSKLANMASGGKRGLAQSIFQVGGNTGSAIGPVIAAAIVVAYGRNYAAYFAIFALVAIVVLIYTGRWTKRKLEEFKTLKKNTLTEDFNTHLSKKMVYRSVGILFVLIFSKYIYMASISSYFTFYLIEKFDVSVADSQLFLFGFLAAAAVGTFFGGPLGDRYGRKYVIWFSILGAAPFALLMPYLDSLFLTSAFSIIIGFILSSAFPAIIVYAQELMPGKIGMISGLFYGLSFGIGGIMAALLGVLADYKDIYFVYYLCSFMLLLGLVAYFLPNLKSLAESDAESA</sequence>
<feature type="transmembrane region" description="Helical" evidence="4">
    <location>
        <begin position="141"/>
        <end position="162"/>
    </location>
</feature>
<feature type="transmembrane region" description="Helical" evidence="4">
    <location>
        <begin position="104"/>
        <end position="120"/>
    </location>
</feature>
<dbReference type="STRING" id="555500.I215_11254"/>
<gene>
    <name evidence="6" type="ORF">I215_11254</name>
</gene>
<name>K2PST3_9FLAO</name>
<dbReference type="GO" id="GO:0005886">
    <property type="term" value="C:plasma membrane"/>
    <property type="evidence" value="ECO:0007669"/>
    <property type="project" value="TreeGrafter"/>
</dbReference>
<evidence type="ECO:0000313" key="7">
    <source>
        <dbReference type="Proteomes" id="UP000007364"/>
    </source>
</evidence>
<proteinExistence type="predicted"/>
<feature type="transmembrane region" description="Helical" evidence="4">
    <location>
        <begin position="12"/>
        <end position="36"/>
    </location>
</feature>
<dbReference type="InterPro" id="IPR020846">
    <property type="entry name" value="MFS_dom"/>
</dbReference>
<feature type="transmembrane region" description="Helical" evidence="4">
    <location>
        <begin position="168"/>
        <end position="186"/>
    </location>
</feature>
<dbReference type="AlphaFoldDB" id="K2PST3"/>
<dbReference type="InterPro" id="IPR036259">
    <property type="entry name" value="MFS_trans_sf"/>
</dbReference>
<feature type="transmembrane region" description="Helical" evidence="4">
    <location>
        <begin position="347"/>
        <end position="368"/>
    </location>
</feature>
<dbReference type="InterPro" id="IPR011701">
    <property type="entry name" value="MFS"/>
</dbReference>
<dbReference type="PROSITE" id="PS50850">
    <property type="entry name" value="MFS"/>
    <property type="match status" value="1"/>
</dbReference>
<dbReference type="eggNOG" id="COG2223">
    <property type="taxonomic scope" value="Bacteria"/>
</dbReference>
<dbReference type="GO" id="GO:0022857">
    <property type="term" value="F:transmembrane transporter activity"/>
    <property type="evidence" value="ECO:0007669"/>
    <property type="project" value="InterPro"/>
</dbReference>
<keyword evidence="2 4" id="KW-1133">Transmembrane helix</keyword>
<protein>
    <submittedName>
        <fullName evidence="6">Major facilitator superfamily protein</fullName>
    </submittedName>
</protein>
<dbReference type="PATRIC" id="fig|555500.3.peg.2320"/>
<feature type="transmembrane region" description="Helical" evidence="4">
    <location>
        <begin position="260"/>
        <end position="280"/>
    </location>
</feature>
<evidence type="ECO:0000256" key="1">
    <source>
        <dbReference type="ARBA" id="ARBA00022692"/>
    </source>
</evidence>
<feature type="transmembrane region" description="Helical" evidence="4">
    <location>
        <begin position="80"/>
        <end position="98"/>
    </location>
</feature>
<dbReference type="PANTHER" id="PTHR43129:SF1">
    <property type="entry name" value="FOSMIDOMYCIN RESISTANCE PROTEIN"/>
    <property type="match status" value="1"/>
</dbReference>
<reference evidence="6 7" key="1">
    <citation type="journal article" date="2012" name="J. Bacteriol.">
        <title>Genome Sequence of Galbibacter marinum Type Strain ck-I2-15.</title>
        <authorList>
            <person name="Lai Q."/>
            <person name="Li C."/>
            <person name="Shao Z."/>
        </authorList>
    </citation>
    <scope>NUCLEOTIDE SEQUENCE [LARGE SCALE GENOMIC DNA]</scope>
    <source>
        <strain evidence="7">ck-I2-15</strain>
    </source>
</reference>
<accession>K2PST3</accession>
<comment type="caution">
    <text evidence="6">The sequence shown here is derived from an EMBL/GenBank/DDBJ whole genome shotgun (WGS) entry which is preliminary data.</text>
</comment>
<feature type="transmembrane region" description="Helical" evidence="4">
    <location>
        <begin position="48"/>
        <end position="68"/>
    </location>
</feature>
<dbReference type="OrthoDB" id="9770492at2"/>
<feature type="transmembrane region" description="Helical" evidence="4">
    <location>
        <begin position="374"/>
        <end position="393"/>
    </location>
</feature>
<dbReference type="SUPFAM" id="SSF103473">
    <property type="entry name" value="MFS general substrate transporter"/>
    <property type="match status" value="1"/>
</dbReference>
<dbReference type="PANTHER" id="PTHR43129">
    <property type="entry name" value="FOSMIDOMYCIN RESISTANCE PROTEIN"/>
    <property type="match status" value="1"/>
</dbReference>
<feature type="transmembrane region" description="Helical" evidence="4">
    <location>
        <begin position="287"/>
        <end position="306"/>
    </location>
</feature>
<feature type="domain" description="Major facilitator superfamily (MFS) profile" evidence="5">
    <location>
        <begin position="15"/>
        <end position="399"/>
    </location>
</feature>
<evidence type="ECO:0000259" key="5">
    <source>
        <dbReference type="PROSITE" id="PS50850"/>
    </source>
</evidence>
<keyword evidence="1 4" id="KW-0812">Transmembrane</keyword>
<dbReference type="RefSeq" id="WP_008992090.1">
    <property type="nucleotide sequence ID" value="NZ_AMSG01000017.1"/>
</dbReference>
<dbReference type="CDD" id="cd17478">
    <property type="entry name" value="MFS_FsR"/>
    <property type="match status" value="1"/>
</dbReference>
<evidence type="ECO:0000256" key="3">
    <source>
        <dbReference type="ARBA" id="ARBA00023136"/>
    </source>
</evidence>
<evidence type="ECO:0000256" key="4">
    <source>
        <dbReference type="SAM" id="Phobius"/>
    </source>
</evidence>
<feature type="transmembrane region" description="Helical" evidence="4">
    <location>
        <begin position="312"/>
        <end position="335"/>
    </location>
</feature>
<dbReference type="Pfam" id="PF07690">
    <property type="entry name" value="MFS_1"/>
    <property type="match status" value="1"/>
</dbReference>
<feature type="transmembrane region" description="Helical" evidence="4">
    <location>
        <begin position="222"/>
        <end position="248"/>
    </location>
</feature>
<evidence type="ECO:0000313" key="6">
    <source>
        <dbReference type="EMBL" id="EKF54644.1"/>
    </source>
</evidence>
<dbReference type="EMBL" id="AMSG01000017">
    <property type="protein sequence ID" value="EKF54644.1"/>
    <property type="molecule type" value="Genomic_DNA"/>
</dbReference>
<evidence type="ECO:0000256" key="2">
    <source>
        <dbReference type="ARBA" id="ARBA00022989"/>
    </source>
</evidence>